<comment type="caution">
    <text evidence="1">The sequence shown here is derived from an EMBL/GenBank/DDBJ whole genome shotgun (WGS) entry which is preliminary data.</text>
</comment>
<gene>
    <name evidence="1" type="ORF">OUZ56_004691</name>
</gene>
<reference evidence="1 2" key="1">
    <citation type="journal article" date="2023" name="Nucleic Acids Res.">
        <title>The hologenome of Daphnia magna reveals possible DNA methylation and microbiome-mediated evolution of the host genome.</title>
        <authorList>
            <person name="Chaturvedi A."/>
            <person name="Li X."/>
            <person name="Dhandapani V."/>
            <person name="Marshall H."/>
            <person name="Kissane S."/>
            <person name="Cuenca-Cambronero M."/>
            <person name="Asole G."/>
            <person name="Calvet F."/>
            <person name="Ruiz-Romero M."/>
            <person name="Marangio P."/>
            <person name="Guigo R."/>
            <person name="Rago D."/>
            <person name="Mirbahai L."/>
            <person name="Eastwood N."/>
            <person name="Colbourne J.K."/>
            <person name="Zhou J."/>
            <person name="Mallon E."/>
            <person name="Orsini L."/>
        </authorList>
    </citation>
    <scope>NUCLEOTIDE SEQUENCE [LARGE SCALE GENOMIC DNA]</scope>
    <source>
        <strain evidence="1">LRV0_1</strain>
    </source>
</reference>
<keyword evidence="2" id="KW-1185">Reference proteome</keyword>
<accession>A0ABQ9YQJ5</accession>
<name>A0ABQ9YQJ5_9CRUS</name>
<proteinExistence type="predicted"/>
<sequence length="119" mass="13649">MQLEAPLHRLTALPACECSRCSCRSRSAQLRKKKCLVNCWTHRFGATVDQGTQGNYAQFSSKPEMEFQSDAKWIMFEKIWMIRALVGHQGCCFASIDSRLEKHSACANFKLNSKKTWNE</sequence>
<protein>
    <submittedName>
        <fullName evidence="1">Uncharacterized protein</fullName>
    </submittedName>
</protein>
<dbReference type="EMBL" id="JAOYFB010000001">
    <property type="protein sequence ID" value="KAK4002897.1"/>
    <property type="molecule type" value="Genomic_DNA"/>
</dbReference>
<dbReference type="Proteomes" id="UP001234178">
    <property type="component" value="Unassembled WGS sequence"/>
</dbReference>
<evidence type="ECO:0000313" key="2">
    <source>
        <dbReference type="Proteomes" id="UP001234178"/>
    </source>
</evidence>
<organism evidence="1 2">
    <name type="scientific">Daphnia magna</name>
    <dbReference type="NCBI Taxonomy" id="35525"/>
    <lineage>
        <taxon>Eukaryota</taxon>
        <taxon>Metazoa</taxon>
        <taxon>Ecdysozoa</taxon>
        <taxon>Arthropoda</taxon>
        <taxon>Crustacea</taxon>
        <taxon>Branchiopoda</taxon>
        <taxon>Diplostraca</taxon>
        <taxon>Cladocera</taxon>
        <taxon>Anomopoda</taxon>
        <taxon>Daphniidae</taxon>
        <taxon>Daphnia</taxon>
    </lineage>
</organism>
<evidence type="ECO:0000313" key="1">
    <source>
        <dbReference type="EMBL" id="KAK4002897.1"/>
    </source>
</evidence>